<dbReference type="OrthoDB" id="665360at2"/>
<keyword evidence="1" id="KW-0614">Plasmid</keyword>
<evidence type="ECO:0000313" key="2">
    <source>
        <dbReference type="Proteomes" id="UP000267268"/>
    </source>
</evidence>
<reference evidence="1 2" key="1">
    <citation type="submission" date="2018-12" db="EMBL/GenBank/DDBJ databases">
        <title>Flammeovirga pectinis sp. nov., isolated from the gut of the Korean scallop, Patinopecten yessoensis.</title>
        <authorList>
            <person name="Bae J.-W."/>
            <person name="Jeong Y.-S."/>
            <person name="Kang W."/>
        </authorList>
    </citation>
    <scope>NUCLEOTIDE SEQUENCE [LARGE SCALE GENOMIC DNA]</scope>
    <source>
        <strain evidence="1 2">L12M1</strain>
        <plasmid evidence="1 2">unnamed1</plasmid>
    </source>
</reference>
<dbReference type="SUPFAM" id="SSF50242">
    <property type="entry name" value="TIMP-like"/>
    <property type="match status" value="1"/>
</dbReference>
<dbReference type="Gene3D" id="2.40.50.120">
    <property type="match status" value="1"/>
</dbReference>
<dbReference type="GeneID" id="39493394"/>
<dbReference type="KEGG" id="fll:EI427_25600"/>
<dbReference type="InterPro" id="IPR008993">
    <property type="entry name" value="TIMP-like_OB-fold"/>
</dbReference>
<accession>A0A3Q9FVQ0</accession>
<keyword evidence="2" id="KW-1185">Reference proteome</keyword>
<dbReference type="Proteomes" id="UP000267268">
    <property type="component" value="Plasmid unnamed1"/>
</dbReference>
<organism evidence="1 2">
    <name type="scientific">Flammeovirga pectinis</name>
    <dbReference type="NCBI Taxonomy" id="2494373"/>
    <lineage>
        <taxon>Bacteria</taxon>
        <taxon>Pseudomonadati</taxon>
        <taxon>Bacteroidota</taxon>
        <taxon>Cytophagia</taxon>
        <taxon>Cytophagales</taxon>
        <taxon>Flammeovirgaceae</taxon>
        <taxon>Flammeovirga</taxon>
    </lineage>
</organism>
<dbReference type="PROSITE" id="PS51257">
    <property type="entry name" value="PROKAR_LIPOPROTEIN"/>
    <property type="match status" value="1"/>
</dbReference>
<geneLocation type="plasmid" evidence="1">
    <name>unnamed1</name>
</geneLocation>
<dbReference type="RefSeq" id="WP_126620501.1">
    <property type="nucleotide sequence ID" value="NZ_CP034564.1"/>
</dbReference>
<name>A0A3Q9FVQ0_9BACT</name>
<dbReference type="AlphaFoldDB" id="A0A3Q9FVQ0"/>
<gene>
    <name evidence="1" type="ORF">EI427_25600</name>
</gene>
<proteinExistence type="predicted"/>
<evidence type="ECO:0000313" key="1">
    <source>
        <dbReference type="EMBL" id="AZQ65613.1"/>
    </source>
</evidence>
<protein>
    <recommendedName>
        <fullName evidence="3">Lipoprotein</fullName>
    </recommendedName>
</protein>
<sequence length="153" mass="18033">MKKYLLLALVTSLLFSCDSYNKINLYYYDKVFEYQSKEDLKRYSFIASVTVDSVYVTEESRKEQFYKIHFKVNQLFKGDSSINTVSVLSGNPYFALRSQSSCDTYIDKNDKLLLFAYKEYDSKLSTHGCTPTQYLKNTPQTFKSLRKLKRIYK</sequence>
<dbReference type="EMBL" id="CP034564">
    <property type="protein sequence ID" value="AZQ65613.1"/>
    <property type="molecule type" value="Genomic_DNA"/>
</dbReference>
<evidence type="ECO:0008006" key="3">
    <source>
        <dbReference type="Google" id="ProtNLM"/>
    </source>
</evidence>